<gene>
    <name evidence="1" type="ORF">E2C01_065668</name>
</gene>
<comment type="caution">
    <text evidence="1">The sequence shown here is derived from an EMBL/GenBank/DDBJ whole genome shotgun (WGS) entry which is preliminary data.</text>
</comment>
<evidence type="ECO:0000313" key="2">
    <source>
        <dbReference type="Proteomes" id="UP000324222"/>
    </source>
</evidence>
<dbReference type="EMBL" id="VSRR010032799">
    <property type="protein sequence ID" value="MPC71391.1"/>
    <property type="molecule type" value="Genomic_DNA"/>
</dbReference>
<sequence>MHELPGEMNQPRWFRGPRLVGRLPPSGRSSRYSTLRRGRKFILVDLQVGASESRDPLGMRASACQPHDTELHIPKWVCAVLLVAGTSCTAAEVTAMLSYWLESGTPRNRLYKSEHHARHLSVCTVTRSVRLSVSVGVPLTDSVTSTPRLSLRIVTQPVLRGALRSCPGSGRSNTHRGLGSRGSTHSPAIFCAVVESRVVRRAWVSRARWAALNTQLCHGDHDRFADLGGVRRRTR</sequence>
<evidence type="ECO:0000313" key="1">
    <source>
        <dbReference type="EMBL" id="MPC71391.1"/>
    </source>
</evidence>
<proteinExistence type="predicted"/>
<accession>A0A5B7HF63</accession>
<dbReference type="Proteomes" id="UP000324222">
    <property type="component" value="Unassembled WGS sequence"/>
</dbReference>
<reference evidence="1 2" key="1">
    <citation type="submission" date="2019-05" db="EMBL/GenBank/DDBJ databases">
        <title>Another draft genome of Portunus trituberculatus and its Hox gene families provides insights of decapod evolution.</title>
        <authorList>
            <person name="Jeong J.-H."/>
            <person name="Song I."/>
            <person name="Kim S."/>
            <person name="Choi T."/>
            <person name="Kim D."/>
            <person name="Ryu S."/>
            <person name="Kim W."/>
        </authorList>
    </citation>
    <scope>NUCLEOTIDE SEQUENCE [LARGE SCALE GENOMIC DNA]</scope>
    <source>
        <tissue evidence="1">Muscle</tissue>
    </source>
</reference>
<protein>
    <submittedName>
        <fullName evidence="1">Uncharacterized protein</fullName>
    </submittedName>
</protein>
<name>A0A5B7HF63_PORTR</name>
<dbReference type="AlphaFoldDB" id="A0A5B7HF63"/>
<organism evidence="1 2">
    <name type="scientific">Portunus trituberculatus</name>
    <name type="common">Swimming crab</name>
    <name type="synonym">Neptunus trituberculatus</name>
    <dbReference type="NCBI Taxonomy" id="210409"/>
    <lineage>
        <taxon>Eukaryota</taxon>
        <taxon>Metazoa</taxon>
        <taxon>Ecdysozoa</taxon>
        <taxon>Arthropoda</taxon>
        <taxon>Crustacea</taxon>
        <taxon>Multicrustacea</taxon>
        <taxon>Malacostraca</taxon>
        <taxon>Eumalacostraca</taxon>
        <taxon>Eucarida</taxon>
        <taxon>Decapoda</taxon>
        <taxon>Pleocyemata</taxon>
        <taxon>Brachyura</taxon>
        <taxon>Eubrachyura</taxon>
        <taxon>Portunoidea</taxon>
        <taxon>Portunidae</taxon>
        <taxon>Portuninae</taxon>
        <taxon>Portunus</taxon>
    </lineage>
</organism>
<keyword evidence="2" id="KW-1185">Reference proteome</keyword>